<feature type="domain" description="SUN" evidence="6">
    <location>
        <begin position="161"/>
        <end position="322"/>
    </location>
</feature>
<evidence type="ECO:0000256" key="4">
    <source>
        <dbReference type="ARBA" id="ARBA00023136"/>
    </source>
</evidence>
<feature type="transmembrane region" description="Helical" evidence="5">
    <location>
        <begin position="52"/>
        <end position="75"/>
    </location>
</feature>
<gene>
    <name evidence="8" type="primary">LOC107066086</name>
</gene>
<dbReference type="Pfam" id="PF07738">
    <property type="entry name" value="Sad1_UNC"/>
    <property type="match status" value="1"/>
</dbReference>
<evidence type="ECO:0000256" key="3">
    <source>
        <dbReference type="ARBA" id="ARBA00022989"/>
    </source>
</evidence>
<protein>
    <submittedName>
        <fullName evidence="8">SUN domain-containing protein 3-like isoform X1</fullName>
    </submittedName>
</protein>
<sequence length="323" mass="37266">MSRVKGDIAIKNNSFKKSKGTGPTLVKLMIFDLWLIYKVRQICRHSFEVSHTLLRIIIFLAISTGILFICIHLNANINSTTCEKYITRKESKEHNNRILTISDHSKVETVLLKEEISKLKMKAFNLDKMIQKMNIELSNVQMSSKKTHLEMADFVSESVGGSVISTPDTESYFESKNTQFHIFGIPIWRPNYFTPRKVIQPWSQAGECWAFHGSHGKIVLELAVLATISHVTMEHIPVSISLTGKIDSAPRKFILFGYYKDQYILIDTFEYNIHGSSTQTFLITKREILSVPFKRVMLEILSNWGNEKYTCIYRFRIHGKSYE</sequence>
<organism evidence="7 8">
    <name type="scientific">Polistes dominula</name>
    <name type="common">European paper wasp</name>
    <name type="synonym">Vespa dominula</name>
    <dbReference type="NCBI Taxonomy" id="743375"/>
    <lineage>
        <taxon>Eukaryota</taxon>
        <taxon>Metazoa</taxon>
        <taxon>Ecdysozoa</taxon>
        <taxon>Arthropoda</taxon>
        <taxon>Hexapoda</taxon>
        <taxon>Insecta</taxon>
        <taxon>Pterygota</taxon>
        <taxon>Neoptera</taxon>
        <taxon>Endopterygota</taxon>
        <taxon>Hymenoptera</taxon>
        <taxon>Apocrita</taxon>
        <taxon>Aculeata</taxon>
        <taxon>Vespoidea</taxon>
        <taxon>Vespidae</taxon>
        <taxon>Polistinae</taxon>
        <taxon>Polistini</taxon>
        <taxon>Polistes</taxon>
    </lineage>
</organism>
<keyword evidence="4 5" id="KW-0472">Membrane</keyword>
<evidence type="ECO:0000313" key="7">
    <source>
        <dbReference type="Proteomes" id="UP000694924"/>
    </source>
</evidence>
<dbReference type="InterPro" id="IPR045119">
    <property type="entry name" value="SUN1-5"/>
</dbReference>
<feature type="transmembrane region" description="Helical" evidence="5">
    <location>
        <begin position="20"/>
        <end position="40"/>
    </location>
</feature>
<reference evidence="8" key="1">
    <citation type="submission" date="2025-08" db="UniProtKB">
        <authorList>
            <consortium name="RefSeq"/>
        </authorList>
    </citation>
    <scope>IDENTIFICATION</scope>
    <source>
        <tissue evidence="8">Whole body</tissue>
    </source>
</reference>
<evidence type="ECO:0000256" key="2">
    <source>
        <dbReference type="ARBA" id="ARBA00022692"/>
    </source>
</evidence>
<keyword evidence="7" id="KW-1185">Reference proteome</keyword>
<evidence type="ECO:0000256" key="5">
    <source>
        <dbReference type="SAM" id="Phobius"/>
    </source>
</evidence>
<keyword evidence="2 5" id="KW-0812">Transmembrane</keyword>
<dbReference type="PANTHER" id="PTHR12911">
    <property type="entry name" value="SAD1/UNC-84-LIKE PROTEIN-RELATED"/>
    <property type="match status" value="1"/>
</dbReference>
<dbReference type="Gene3D" id="2.60.120.260">
    <property type="entry name" value="Galactose-binding domain-like"/>
    <property type="match status" value="1"/>
</dbReference>
<comment type="subcellular location">
    <subcellularLocation>
        <location evidence="1">Membrane</location>
    </subcellularLocation>
</comment>
<evidence type="ECO:0000313" key="8">
    <source>
        <dbReference type="RefSeq" id="XP_015175835.1"/>
    </source>
</evidence>
<name>A0ABM1I6J8_POLDO</name>
<dbReference type="RefSeq" id="XP_015175835.1">
    <property type="nucleotide sequence ID" value="XM_015320349.1"/>
</dbReference>
<keyword evidence="3 5" id="KW-1133">Transmembrane helix</keyword>
<dbReference type="PANTHER" id="PTHR12911:SF8">
    <property type="entry name" value="KLAROID PROTEIN-RELATED"/>
    <property type="match status" value="1"/>
</dbReference>
<dbReference type="Proteomes" id="UP000694924">
    <property type="component" value="Unplaced"/>
</dbReference>
<evidence type="ECO:0000256" key="1">
    <source>
        <dbReference type="ARBA" id="ARBA00004370"/>
    </source>
</evidence>
<accession>A0ABM1I6J8</accession>
<dbReference type="PROSITE" id="PS51469">
    <property type="entry name" value="SUN"/>
    <property type="match status" value="1"/>
</dbReference>
<dbReference type="InterPro" id="IPR012919">
    <property type="entry name" value="SUN_dom"/>
</dbReference>
<evidence type="ECO:0000259" key="6">
    <source>
        <dbReference type="PROSITE" id="PS51469"/>
    </source>
</evidence>
<proteinExistence type="predicted"/>
<dbReference type="GeneID" id="107066086"/>